<reference evidence="1 2" key="1">
    <citation type="journal article" date="2022" name="bioRxiv">
        <title>The genome of the oomycete Peronosclerospora sorghi, a cosmopolitan pathogen of maize and sorghum, is inflated with dispersed pseudogenes.</title>
        <authorList>
            <person name="Fletcher K."/>
            <person name="Martin F."/>
            <person name="Isakeit T."/>
            <person name="Cavanaugh K."/>
            <person name="Magill C."/>
            <person name="Michelmore R."/>
        </authorList>
    </citation>
    <scope>NUCLEOTIDE SEQUENCE [LARGE SCALE GENOMIC DNA]</scope>
    <source>
        <strain evidence="1">P6</strain>
    </source>
</reference>
<sequence>MMLVPALERFGELGWQPFVKPVETYEFFTVSDIFCRANVDKSLHAEHWGPQYLVQSNALFVVCIKCGLTHLIASYIRA</sequence>
<comment type="caution">
    <text evidence="1">The sequence shown here is derived from an EMBL/GenBank/DDBJ whole genome shotgun (WGS) entry which is preliminary data.</text>
</comment>
<keyword evidence="2" id="KW-1185">Reference proteome</keyword>
<dbReference type="EMBL" id="CM047592">
    <property type="protein sequence ID" value="KAI9918134.1"/>
    <property type="molecule type" value="Genomic_DNA"/>
</dbReference>
<organism evidence="1 2">
    <name type="scientific">Peronosclerospora sorghi</name>
    <dbReference type="NCBI Taxonomy" id="230839"/>
    <lineage>
        <taxon>Eukaryota</taxon>
        <taxon>Sar</taxon>
        <taxon>Stramenopiles</taxon>
        <taxon>Oomycota</taxon>
        <taxon>Peronosporomycetes</taxon>
        <taxon>Peronosporales</taxon>
        <taxon>Peronosporaceae</taxon>
        <taxon>Peronosclerospora</taxon>
    </lineage>
</organism>
<evidence type="ECO:0000313" key="1">
    <source>
        <dbReference type="EMBL" id="KAI9918134.1"/>
    </source>
</evidence>
<accession>A0ACC0WHB8</accession>
<gene>
    <name evidence="1" type="ORF">PsorP6_012751</name>
</gene>
<protein>
    <submittedName>
        <fullName evidence="1">Uncharacterized protein</fullName>
    </submittedName>
</protein>
<name>A0ACC0WHB8_9STRA</name>
<proteinExistence type="predicted"/>
<dbReference type="Proteomes" id="UP001163321">
    <property type="component" value="Chromosome 13"/>
</dbReference>
<evidence type="ECO:0000313" key="2">
    <source>
        <dbReference type="Proteomes" id="UP001163321"/>
    </source>
</evidence>